<dbReference type="CDD" id="cd11350">
    <property type="entry name" value="AmyAc_4"/>
    <property type="match status" value="1"/>
</dbReference>
<evidence type="ECO:0000256" key="2">
    <source>
        <dbReference type="ARBA" id="ARBA00022729"/>
    </source>
</evidence>
<evidence type="ECO:0000256" key="3">
    <source>
        <dbReference type="SAM" id="SignalP"/>
    </source>
</evidence>
<evidence type="ECO:0000256" key="1">
    <source>
        <dbReference type="ARBA" id="ARBA00008061"/>
    </source>
</evidence>
<dbReference type="NCBIfam" id="TIGR04183">
    <property type="entry name" value="Por_Secre_tail"/>
    <property type="match status" value="1"/>
</dbReference>
<reference evidence="5 6" key="1">
    <citation type="submission" date="2024-05" db="EMBL/GenBank/DDBJ databases">
        <authorList>
            <person name="Duchaud E."/>
        </authorList>
    </citation>
    <scope>NUCLEOTIDE SEQUENCE [LARGE SCALE GENOMIC DNA]</scope>
    <source>
        <strain evidence="5">Ena-SAMPLE-TAB-13-05-2024-13:56:06:370-140302</strain>
    </source>
</reference>
<dbReference type="EMBL" id="CAXIXY010000004">
    <property type="protein sequence ID" value="CAL2084781.1"/>
    <property type="molecule type" value="Genomic_DNA"/>
</dbReference>
<feature type="signal peptide" evidence="3">
    <location>
        <begin position="1"/>
        <end position="18"/>
    </location>
</feature>
<dbReference type="RefSeq" id="WP_348711831.1">
    <property type="nucleotide sequence ID" value="NZ_CAXIXY010000004.1"/>
</dbReference>
<dbReference type="Proteomes" id="UP001497416">
    <property type="component" value="Unassembled WGS sequence"/>
</dbReference>
<sequence length="924" mass="104284">MKKIFLLFTLFACTVILAQQQNVTFSVSPSAFNEDEQITITVSNVNPATWGVSDIYLWAWSFDSNDANIMDSPTNGSWTNSNEAQKLTNNGDGTYSISFTPTTFYNRTGIGRIGMLVKAKDGTGDKKSQDQLFEVGKFQLTLTAPTANVTLIDSGDNVAITATTSLAANFNLKANNTSVDTQNGITSYSYNTAVTENTTFELEATDGTETQTETFEIIVRPTVVEEALPSGLKDGLNLNSTDATKATLVLYAPGKNFVHVIGDFNDWKLDNNYLMKKDSSKDRFWIELSGLTAQTDHMYQFLIDADLRVADPYSTVVLTESNDQFIDATTYPNLPGYPTGKTNHAVTLLRTGDTPFNWEVTNFNRPAKTDLVIYELLLRDFDALHSFDALKARLDYLQTLGINAIELMPVSEFDGNESWGYNPSFHMALDKYYGTKTAFKQLVDECHKRGIAVILDIVYNHATGQNPYYRMWNTDNGNYGGQASADSPFFNQTPRHSFNVFNDFNHSQQATKDYVKRTTQYWIEEYKIDGFRWDLTKGFTQNCTASDDSCTSAMQADRVAVLKEYADYQWDVDPDFYVIFEHLGTNQEETEWVNYRLSEGKGIMMWSNLNPNYSETTMGYHDSNKSNFSWISYKNRGWTTPANIAYMESHDEERMMYRNINFGNENASYSTKNLATGLDRVGKAGIFYFTVPGPKMIWQFGELGYDVSIDFNGRTGNKPIRWEYVNDADRKAVYDLWSKLIALKKQEDIFRTSDFTLDVDNSTGLKTIHLTNDNASDDLQHVTIIGNFGITEQAIIPAFQQTGTWYDLLDPSNTTTVTNVNQSMLLQPGEVRIYGNSAVTLSNEDIIKNTTDISFYPNPSNSIIKINKDVEDVAIYNISGKKVLDYKGSYIKNHSFNIESLATGLYFVRGKTENNLFSLKLLVR</sequence>
<organism evidence="5 6">
    <name type="scientific">Tenacibaculum platacis</name>
    <dbReference type="NCBI Taxonomy" id="3137852"/>
    <lineage>
        <taxon>Bacteria</taxon>
        <taxon>Pseudomonadati</taxon>
        <taxon>Bacteroidota</taxon>
        <taxon>Flavobacteriia</taxon>
        <taxon>Flavobacteriales</taxon>
        <taxon>Flavobacteriaceae</taxon>
        <taxon>Tenacibaculum</taxon>
    </lineage>
</organism>
<dbReference type="Gene3D" id="2.60.40.10">
    <property type="entry name" value="Immunoglobulins"/>
    <property type="match status" value="1"/>
</dbReference>
<dbReference type="SMART" id="SM00642">
    <property type="entry name" value="Aamy"/>
    <property type="match status" value="1"/>
</dbReference>
<keyword evidence="2 3" id="KW-0732">Signal</keyword>
<protein>
    <submittedName>
        <fullName evidence="5">Secreted protein (Por secretion system target)</fullName>
    </submittedName>
</protein>
<dbReference type="InterPro" id="IPR014756">
    <property type="entry name" value="Ig_E-set"/>
</dbReference>
<comment type="similarity">
    <text evidence="1">Belongs to the glycosyl hydrolase 13 family.</text>
</comment>
<proteinExistence type="inferred from homology"/>
<dbReference type="Pfam" id="PF18962">
    <property type="entry name" value="Por_Secre_tail"/>
    <property type="match status" value="1"/>
</dbReference>
<dbReference type="InterPro" id="IPR013783">
    <property type="entry name" value="Ig-like_fold"/>
</dbReference>
<dbReference type="InterPro" id="IPR006047">
    <property type="entry name" value="GH13_cat_dom"/>
</dbReference>
<name>A0ABP1ELG7_9FLAO</name>
<accession>A0ABP1ELG7</accession>
<evidence type="ECO:0000313" key="5">
    <source>
        <dbReference type="EMBL" id="CAL2084781.1"/>
    </source>
</evidence>
<keyword evidence="6" id="KW-1185">Reference proteome</keyword>
<dbReference type="SUPFAM" id="SSF51445">
    <property type="entry name" value="(Trans)glycosidases"/>
    <property type="match status" value="1"/>
</dbReference>
<evidence type="ECO:0000259" key="4">
    <source>
        <dbReference type="SMART" id="SM00642"/>
    </source>
</evidence>
<dbReference type="PANTHER" id="PTHR43002">
    <property type="entry name" value="GLYCOGEN DEBRANCHING ENZYME"/>
    <property type="match status" value="1"/>
</dbReference>
<feature type="domain" description="Glycosyl hydrolase family 13 catalytic" evidence="4">
    <location>
        <begin position="375"/>
        <end position="744"/>
    </location>
</feature>
<evidence type="ECO:0000313" key="6">
    <source>
        <dbReference type="Proteomes" id="UP001497416"/>
    </source>
</evidence>
<feature type="chain" id="PRO_5046300858" evidence="3">
    <location>
        <begin position="19"/>
        <end position="924"/>
    </location>
</feature>
<dbReference type="Pfam" id="PF00128">
    <property type="entry name" value="Alpha-amylase"/>
    <property type="match status" value="1"/>
</dbReference>
<dbReference type="Gene3D" id="3.20.20.80">
    <property type="entry name" value="Glycosidases"/>
    <property type="match status" value="1"/>
</dbReference>
<dbReference type="InterPro" id="IPR026444">
    <property type="entry name" value="Secre_tail"/>
</dbReference>
<gene>
    <name evidence="5" type="ORF">T190607A01A_20362</name>
</gene>
<dbReference type="SUPFAM" id="SSF81296">
    <property type="entry name" value="E set domains"/>
    <property type="match status" value="1"/>
</dbReference>
<dbReference type="InterPro" id="IPR017853">
    <property type="entry name" value="GH"/>
</dbReference>
<comment type="caution">
    <text evidence="5">The sequence shown here is derived from an EMBL/GenBank/DDBJ whole genome shotgun (WGS) entry which is preliminary data.</text>
</comment>